<dbReference type="InterPro" id="IPR007051">
    <property type="entry name" value="CHORD_dom"/>
</dbReference>
<dbReference type="OrthoDB" id="1898560at2759"/>
<dbReference type="PROSITE" id="PS51401">
    <property type="entry name" value="CHORD"/>
    <property type="match status" value="2"/>
</dbReference>
<evidence type="ECO:0000256" key="3">
    <source>
        <dbReference type="ARBA" id="ARBA00022833"/>
    </source>
</evidence>
<dbReference type="PANTHER" id="PTHR46983">
    <property type="entry name" value="CYSTEINE AND HISTIDINE-RICH DOMAIN-CONTAINING PROTEIN 1"/>
    <property type="match status" value="1"/>
</dbReference>
<dbReference type="PROSITE" id="PS51203">
    <property type="entry name" value="CS"/>
    <property type="match status" value="1"/>
</dbReference>
<keyword evidence="2" id="KW-0677">Repeat</keyword>
<proteinExistence type="predicted"/>
<dbReference type="SUPFAM" id="SSF49764">
    <property type="entry name" value="HSP20-like chaperones"/>
    <property type="match status" value="1"/>
</dbReference>
<comment type="caution">
    <text evidence="7">The sequence shown here is derived from an EMBL/GenBank/DDBJ whole genome shotgun (WGS) entry which is preliminary data.</text>
</comment>
<dbReference type="Gene3D" id="2.60.40.790">
    <property type="match status" value="1"/>
</dbReference>
<evidence type="ECO:0000313" key="8">
    <source>
        <dbReference type="Proteomes" id="UP000078544"/>
    </source>
</evidence>
<evidence type="ECO:0000259" key="5">
    <source>
        <dbReference type="PROSITE" id="PS51203"/>
    </source>
</evidence>
<dbReference type="InterPro" id="IPR008978">
    <property type="entry name" value="HSP20-like_chaperone"/>
</dbReference>
<reference evidence="7 8" key="1">
    <citation type="journal article" date="2016" name="Genome Biol. Evol.">
        <title>Divergent and convergent evolution of fungal pathogenicity.</title>
        <authorList>
            <person name="Shang Y."/>
            <person name="Xiao G."/>
            <person name="Zheng P."/>
            <person name="Cen K."/>
            <person name="Zhan S."/>
            <person name="Wang C."/>
        </authorList>
    </citation>
    <scope>NUCLEOTIDE SEQUENCE [LARGE SCALE GENOMIC DNA]</scope>
    <source>
        <strain evidence="7 8">RCEF 2490</strain>
    </source>
</reference>
<keyword evidence="3" id="KW-0862">Zinc</keyword>
<evidence type="ECO:0000256" key="1">
    <source>
        <dbReference type="ARBA" id="ARBA00022723"/>
    </source>
</evidence>
<dbReference type="InterPro" id="IPR007052">
    <property type="entry name" value="CS_dom"/>
</dbReference>
<dbReference type="AlphaFoldDB" id="A0A167WYX6"/>
<dbReference type="InterPro" id="IPR039790">
    <property type="entry name" value="CHRD1"/>
</dbReference>
<name>A0A167WYX6_9HYPO</name>
<evidence type="ECO:0000256" key="2">
    <source>
        <dbReference type="ARBA" id="ARBA00022737"/>
    </source>
</evidence>
<gene>
    <name evidence="7" type="ORF">AAL_07738</name>
</gene>
<feature type="region of interest" description="Disordered" evidence="4">
    <location>
        <begin position="98"/>
        <end position="124"/>
    </location>
</feature>
<feature type="domain" description="CHORD" evidence="6">
    <location>
        <begin position="7"/>
        <end position="63"/>
    </location>
</feature>
<dbReference type="Proteomes" id="UP000078544">
    <property type="component" value="Unassembled WGS sequence"/>
</dbReference>
<feature type="region of interest" description="Disordered" evidence="4">
    <location>
        <begin position="60"/>
        <end position="83"/>
    </location>
</feature>
<feature type="domain" description="CHORD" evidence="6">
    <location>
        <begin position="131"/>
        <end position="192"/>
    </location>
</feature>
<dbReference type="PANTHER" id="PTHR46983:SF3">
    <property type="entry name" value="CHPADIPLOID STATE MAINTENANCE PROTEIN CHPA"/>
    <property type="match status" value="1"/>
</dbReference>
<accession>A0A167WYX6</accession>
<feature type="domain" description="CS" evidence="5">
    <location>
        <begin position="211"/>
        <end position="302"/>
    </location>
</feature>
<dbReference type="Gene3D" id="4.10.1130.20">
    <property type="match status" value="2"/>
</dbReference>
<keyword evidence="1" id="KW-0479">Metal-binding</keyword>
<protein>
    <submittedName>
        <fullName evidence="7">CORD and CS domain containing protein</fullName>
    </submittedName>
</protein>
<evidence type="ECO:0000313" key="7">
    <source>
        <dbReference type="EMBL" id="KZZ89439.1"/>
    </source>
</evidence>
<feature type="compositionally biased region" description="Basic and acidic residues" evidence="4">
    <location>
        <begin position="70"/>
        <end position="83"/>
    </location>
</feature>
<evidence type="ECO:0000259" key="6">
    <source>
        <dbReference type="PROSITE" id="PS51401"/>
    </source>
</evidence>
<organism evidence="7 8">
    <name type="scientific">Moelleriella libera RCEF 2490</name>
    <dbReference type="NCBI Taxonomy" id="1081109"/>
    <lineage>
        <taxon>Eukaryota</taxon>
        <taxon>Fungi</taxon>
        <taxon>Dikarya</taxon>
        <taxon>Ascomycota</taxon>
        <taxon>Pezizomycotina</taxon>
        <taxon>Sordariomycetes</taxon>
        <taxon>Hypocreomycetidae</taxon>
        <taxon>Hypocreales</taxon>
        <taxon>Clavicipitaceae</taxon>
        <taxon>Moelleriella</taxon>
    </lineage>
</organism>
<dbReference type="Pfam" id="PF04969">
    <property type="entry name" value="CS"/>
    <property type="match status" value="1"/>
</dbReference>
<feature type="compositionally biased region" description="Low complexity" evidence="4">
    <location>
        <begin position="98"/>
        <end position="108"/>
    </location>
</feature>
<dbReference type="Pfam" id="PF04968">
    <property type="entry name" value="CHORD"/>
    <property type="match status" value="2"/>
</dbReference>
<dbReference type="GO" id="GO:0046872">
    <property type="term" value="F:metal ion binding"/>
    <property type="evidence" value="ECO:0007669"/>
    <property type="project" value="UniProtKB-KW"/>
</dbReference>
<sequence>MAARLKCVHQGCGKQFSDKTEKCKYHPGPPVFHEGQKGWKCCKPRVLTFDEFMTIPPCTTGIHSTTERPPPVEEKAKEDASSLAKKIDALNTAIPGRAPIQPAQSASGPPAPAPETEEDDASLEIPDGAICRRRKCGQKYKKDRSRDEEKCVHHPGAPIFHEGSKGYACCKRRVLEFDEFMKIEGCKTRNRHLFIGSGKKSKAGSSGEEVLTSVRHDFYQTPTTVIASFFLKKINKEKAKVEFRENQIVLDLVTTDVQPKRYKAEVPLYALIDAANSTSKILGTKLEVSLSKADGTSWPVLRGDEALTGEIVQVGRAGRA</sequence>
<dbReference type="STRING" id="1081109.A0A167WYX6"/>
<keyword evidence="8" id="KW-1185">Reference proteome</keyword>
<dbReference type="EMBL" id="AZGY01000025">
    <property type="protein sequence ID" value="KZZ89439.1"/>
    <property type="molecule type" value="Genomic_DNA"/>
</dbReference>
<evidence type="ECO:0000256" key="4">
    <source>
        <dbReference type="SAM" id="MobiDB-lite"/>
    </source>
</evidence>
<dbReference type="CDD" id="cd06466">
    <property type="entry name" value="p23_CS_SGT1_like"/>
    <property type="match status" value="1"/>
</dbReference>